<reference evidence="3" key="2">
    <citation type="journal article" date="2021" name="PeerJ">
        <title>Extensive microbial diversity within the chicken gut microbiome revealed by metagenomics and culture.</title>
        <authorList>
            <person name="Gilroy R."/>
            <person name="Ravi A."/>
            <person name="Getino M."/>
            <person name="Pursley I."/>
            <person name="Horton D.L."/>
            <person name="Alikhan N.F."/>
            <person name="Baker D."/>
            <person name="Gharbi K."/>
            <person name="Hall N."/>
            <person name="Watson M."/>
            <person name="Adriaenssens E.M."/>
            <person name="Foster-Nyarko E."/>
            <person name="Jarju S."/>
            <person name="Secka A."/>
            <person name="Antonio M."/>
            <person name="Oren A."/>
            <person name="Chaudhuri R.R."/>
            <person name="La Ragione R."/>
            <person name="Hildebrand F."/>
            <person name="Pallen M.J."/>
        </authorList>
    </citation>
    <scope>NUCLEOTIDE SEQUENCE</scope>
    <source>
        <strain evidence="3">CHK152-2871</strain>
    </source>
</reference>
<dbReference type="AlphaFoldDB" id="A0A9D1JYL2"/>
<evidence type="ECO:0000313" key="4">
    <source>
        <dbReference type="Proteomes" id="UP000886865"/>
    </source>
</evidence>
<feature type="region of interest" description="Disordered" evidence="1">
    <location>
        <begin position="1"/>
        <end position="25"/>
    </location>
</feature>
<evidence type="ECO:0000256" key="2">
    <source>
        <dbReference type="SAM" id="Phobius"/>
    </source>
</evidence>
<dbReference type="EMBL" id="DVJQ01000031">
    <property type="protein sequence ID" value="HIS74093.1"/>
    <property type="molecule type" value="Genomic_DNA"/>
</dbReference>
<accession>A0A9D1JYL2</accession>
<gene>
    <name evidence="3" type="ORF">IAA86_03625</name>
</gene>
<name>A0A9D1JYL2_9BACT</name>
<evidence type="ECO:0000313" key="3">
    <source>
        <dbReference type="EMBL" id="HIS74093.1"/>
    </source>
</evidence>
<reference evidence="3" key="1">
    <citation type="submission" date="2020-10" db="EMBL/GenBank/DDBJ databases">
        <authorList>
            <person name="Gilroy R."/>
        </authorList>
    </citation>
    <scope>NUCLEOTIDE SEQUENCE</scope>
    <source>
        <strain evidence="3">CHK152-2871</strain>
    </source>
</reference>
<keyword evidence="2" id="KW-1133">Transmembrane helix</keyword>
<protein>
    <submittedName>
        <fullName evidence="3">Uncharacterized protein</fullName>
    </submittedName>
</protein>
<keyword evidence="2" id="KW-0812">Transmembrane</keyword>
<feature type="transmembrane region" description="Helical" evidence="2">
    <location>
        <begin position="41"/>
        <end position="59"/>
    </location>
</feature>
<keyword evidence="2" id="KW-0472">Membrane</keyword>
<comment type="caution">
    <text evidence="3">The sequence shown here is derived from an EMBL/GenBank/DDBJ whole genome shotgun (WGS) entry which is preliminary data.</text>
</comment>
<proteinExistence type="predicted"/>
<evidence type="ECO:0000256" key="1">
    <source>
        <dbReference type="SAM" id="MobiDB-lite"/>
    </source>
</evidence>
<feature type="compositionally biased region" description="Polar residues" evidence="1">
    <location>
        <begin position="1"/>
        <end position="23"/>
    </location>
</feature>
<dbReference type="Proteomes" id="UP000886865">
    <property type="component" value="Unassembled WGS sequence"/>
</dbReference>
<sequence length="335" mass="36924">MKIGSISSTNTFKGANESASVSVPNKEKNVKEVIKDNKGKIALGLSALAAVGVAAVAISRGKKLPSELSLDDFKKIGKFNKGAATVKGKPFNGVINVTNQKGNYALEYADGVLKSSTFSKRVSGSLDGEVPKFKKVYSEKDGTKVIQHFDRTYVSKADKNGQKVASLEWVPTEKITISDSKVVKERMGTTGDILRDVAEKQQDGSWKKTFQGIDLGLDDNYINKNYSRHFVYTYDEAGNVVDKKRVYRRKPSINSNEQFVKQSKNYIDKNGNKVVETIKNGELYARQTTKIADDGSKQIVVEYFDKGSKGYKKIINIAKDGTKQISEIGTDSLVF</sequence>
<organism evidence="3 4">
    <name type="scientific">Candidatus Galligastranaerophilus intestinavium</name>
    <dbReference type="NCBI Taxonomy" id="2840836"/>
    <lineage>
        <taxon>Bacteria</taxon>
        <taxon>Candidatus Galligastranaerophilus</taxon>
    </lineage>
</organism>